<proteinExistence type="predicted"/>
<dbReference type="EMBL" id="UINC01003029">
    <property type="protein sequence ID" value="SVA02687.1"/>
    <property type="molecule type" value="Genomic_DNA"/>
</dbReference>
<organism evidence="1">
    <name type="scientific">marine metagenome</name>
    <dbReference type="NCBI Taxonomy" id="408172"/>
    <lineage>
        <taxon>unclassified sequences</taxon>
        <taxon>metagenomes</taxon>
        <taxon>ecological metagenomes</taxon>
    </lineage>
</organism>
<evidence type="ECO:0000313" key="1">
    <source>
        <dbReference type="EMBL" id="SVA02687.1"/>
    </source>
</evidence>
<accession>A0A381SK30</accession>
<dbReference type="AlphaFoldDB" id="A0A381SK30"/>
<reference evidence="1" key="1">
    <citation type="submission" date="2018-05" db="EMBL/GenBank/DDBJ databases">
        <authorList>
            <person name="Lanie J.A."/>
            <person name="Ng W.-L."/>
            <person name="Kazmierczak K.M."/>
            <person name="Andrzejewski T.M."/>
            <person name="Davidsen T.M."/>
            <person name="Wayne K.J."/>
            <person name="Tettelin H."/>
            <person name="Glass J.I."/>
            <person name="Rusch D."/>
            <person name="Podicherti R."/>
            <person name="Tsui H.-C.T."/>
            <person name="Winkler M.E."/>
        </authorList>
    </citation>
    <scope>NUCLEOTIDE SEQUENCE</scope>
</reference>
<sequence>MTDLVDHASYSGAIRQLDTMIHSPQPQPIYTGELYSSMALFATYQRYLQSLT</sequence>
<gene>
    <name evidence="1" type="ORF">METZ01_LOCUS55541</name>
</gene>
<protein>
    <submittedName>
        <fullName evidence="1">Uncharacterized protein</fullName>
    </submittedName>
</protein>
<name>A0A381SK30_9ZZZZ</name>